<dbReference type="PANTHER" id="PTHR48021">
    <property type="match status" value="1"/>
</dbReference>
<dbReference type="EMBL" id="AGBW02014405">
    <property type="protein sequence ID" value="OWR41733.1"/>
    <property type="molecule type" value="Genomic_DNA"/>
</dbReference>
<dbReference type="InParanoid" id="A0A212EJQ6"/>
<keyword evidence="7" id="KW-0813">Transport</keyword>
<dbReference type="InterPro" id="IPR036259">
    <property type="entry name" value="MFS_trans_sf"/>
</dbReference>
<feature type="transmembrane region" description="Helical" evidence="5">
    <location>
        <begin position="253"/>
        <end position="273"/>
    </location>
</feature>
<evidence type="ECO:0000256" key="5">
    <source>
        <dbReference type="SAM" id="Phobius"/>
    </source>
</evidence>
<dbReference type="Pfam" id="PF00083">
    <property type="entry name" value="Sugar_tr"/>
    <property type="match status" value="1"/>
</dbReference>
<dbReference type="eggNOG" id="KOG0254">
    <property type="taxonomic scope" value="Eukaryota"/>
</dbReference>
<reference evidence="7 8" key="1">
    <citation type="journal article" date="2011" name="Cell">
        <title>The monarch butterfly genome yields insights into long-distance migration.</title>
        <authorList>
            <person name="Zhan S."/>
            <person name="Merlin C."/>
            <person name="Boore J.L."/>
            <person name="Reppert S.M."/>
        </authorList>
    </citation>
    <scope>NUCLEOTIDE SEQUENCE [LARGE SCALE GENOMIC DNA]</scope>
    <source>
        <strain evidence="7">F-2</strain>
    </source>
</reference>
<gene>
    <name evidence="7" type="ORF">KGM_209796</name>
</gene>
<dbReference type="GO" id="GO:0016020">
    <property type="term" value="C:membrane"/>
    <property type="evidence" value="ECO:0007669"/>
    <property type="project" value="UniProtKB-SubCell"/>
</dbReference>
<name>A0A212EJQ6_DANPL</name>
<accession>A0A212EJQ6</accession>
<keyword evidence="7" id="KW-0762">Sugar transport</keyword>
<feature type="transmembrane region" description="Helical" evidence="5">
    <location>
        <begin position="317"/>
        <end position="336"/>
    </location>
</feature>
<dbReference type="PANTHER" id="PTHR48021:SF1">
    <property type="entry name" value="GH07001P-RELATED"/>
    <property type="match status" value="1"/>
</dbReference>
<feature type="transmembrane region" description="Helical" evidence="5">
    <location>
        <begin position="45"/>
        <end position="65"/>
    </location>
</feature>
<feature type="transmembrane region" description="Helical" evidence="5">
    <location>
        <begin position="155"/>
        <end position="175"/>
    </location>
</feature>
<evidence type="ECO:0000259" key="6">
    <source>
        <dbReference type="PROSITE" id="PS50850"/>
    </source>
</evidence>
<evidence type="ECO:0000313" key="7">
    <source>
        <dbReference type="EMBL" id="OWR41733.1"/>
    </source>
</evidence>
<feature type="transmembrane region" description="Helical" evidence="5">
    <location>
        <begin position="95"/>
        <end position="118"/>
    </location>
</feature>
<feature type="transmembrane region" description="Helical" evidence="5">
    <location>
        <begin position="7"/>
        <end position="25"/>
    </location>
</feature>
<organism evidence="7 8">
    <name type="scientific">Danaus plexippus plexippus</name>
    <dbReference type="NCBI Taxonomy" id="278856"/>
    <lineage>
        <taxon>Eukaryota</taxon>
        <taxon>Metazoa</taxon>
        <taxon>Ecdysozoa</taxon>
        <taxon>Arthropoda</taxon>
        <taxon>Hexapoda</taxon>
        <taxon>Insecta</taxon>
        <taxon>Pterygota</taxon>
        <taxon>Neoptera</taxon>
        <taxon>Endopterygota</taxon>
        <taxon>Lepidoptera</taxon>
        <taxon>Glossata</taxon>
        <taxon>Ditrysia</taxon>
        <taxon>Papilionoidea</taxon>
        <taxon>Nymphalidae</taxon>
        <taxon>Danainae</taxon>
        <taxon>Danaini</taxon>
        <taxon>Danaina</taxon>
        <taxon>Danaus</taxon>
        <taxon>Danaus</taxon>
    </lineage>
</organism>
<dbReference type="InterPro" id="IPR005828">
    <property type="entry name" value="MFS_sugar_transport-like"/>
</dbReference>
<evidence type="ECO:0000256" key="4">
    <source>
        <dbReference type="ARBA" id="ARBA00023136"/>
    </source>
</evidence>
<keyword evidence="4 5" id="KW-0472">Membrane</keyword>
<feature type="transmembrane region" description="Helical" evidence="5">
    <location>
        <begin position="414"/>
        <end position="435"/>
    </location>
</feature>
<feature type="transmembrane region" description="Helical" evidence="5">
    <location>
        <begin position="285"/>
        <end position="305"/>
    </location>
</feature>
<dbReference type="GO" id="GO:0022857">
    <property type="term" value="F:transmembrane transporter activity"/>
    <property type="evidence" value="ECO:0007669"/>
    <property type="project" value="InterPro"/>
</dbReference>
<dbReference type="PROSITE" id="PS50850">
    <property type="entry name" value="MFS"/>
    <property type="match status" value="1"/>
</dbReference>
<dbReference type="InterPro" id="IPR020846">
    <property type="entry name" value="MFS_dom"/>
</dbReference>
<evidence type="ECO:0000313" key="8">
    <source>
        <dbReference type="Proteomes" id="UP000007151"/>
    </source>
</evidence>
<feature type="transmembrane region" description="Helical" evidence="5">
    <location>
        <begin position="348"/>
        <end position="373"/>
    </location>
</feature>
<dbReference type="Gene3D" id="1.20.1250.20">
    <property type="entry name" value="MFS general substrate transporter like domains"/>
    <property type="match status" value="1"/>
</dbReference>
<keyword evidence="8" id="KW-1185">Reference proteome</keyword>
<dbReference type="AlphaFoldDB" id="A0A212EJQ6"/>
<feature type="domain" description="Major facilitator superfamily (MFS) profile" evidence="6">
    <location>
        <begin position="3"/>
        <end position="439"/>
    </location>
</feature>
<feature type="transmembrane region" description="Helical" evidence="5">
    <location>
        <begin position="72"/>
        <end position="89"/>
    </location>
</feature>
<dbReference type="KEGG" id="dpl:KGM_209796"/>
<feature type="transmembrane region" description="Helical" evidence="5">
    <location>
        <begin position="385"/>
        <end position="408"/>
    </location>
</feature>
<comment type="subcellular location">
    <subcellularLocation>
        <location evidence="1">Membrane</location>
        <topology evidence="1">Multi-pass membrane protein</topology>
    </subcellularLocation>
</comment>
<protein>
    <submittedName>
        <fullName evidence="7">Sugar transporter protein 2</fullName>
    </submittedName>
</protein>
<sequence>MFACSSILFNFLIYGLYMGAPAVIIPQMRKEAGSDNIITSEMVSWLASASSFSSLPWTIILPLVAHRYGRRVCLRLLAINTFIGNIFFYRSTTYIGLLISQIIQGMVISSAYTIAVMIMTEYVSPQYRGMILTIKSATFLWGIWISNTLGTFLPWRSIGILIFVCCFFNLSILFCPESPYWLAMKGRFEESAKTHRWIKGTSPDSEKELRTLILTQEKYLYKKSTKSKTSKNILIKMYKVVTGKNFYRPLFNIMLLICLFHFSGKLACAVYAIDIIKKMTLSEKTAYEGMLIMDGITVFCAYVGCFLTRVLKRRTQLISFSIIGISFLFILSAYLYSIKLNIITENKFISLAFLIGFSINLSCGPMIIATCCLNELTPLKHRTPFLIIFGILGISVLGFVIKISPFIFRSFDCHGAFSFYAITASIFLTGIYKYLPETKNRTILEIECLIAKGNSNIEDN</sequence>
<feature type="transmembrane region" description="Helical" evidence="5">
    <location>
        <begin position="130"/>
        <end position="149"/>
    </location>
</feature>
<keyword evidence="3 5" id="KW-1133">Transmembrane helix</keyword>
<comment type="caution">
    <text evidence="7">The sequence shown here is derived from an EMBL/GenBank/DDBJ whole genome shotgun (WGS) entry which is preliminary data.</text>
</comment>
<evidence type="ECO:0000256" key="2">
    <source>
        <dbReference type="ARBA" id="ARBA00022692"/>
    </source>
</evidence>
<dbReference type="SUPFAM" id="SSF103473">
    <property type="entry name" value="MFS general substrate transporter"/>
    <property type="match status" value="1"/>
</dbReference>
<evidence type="ECO:0000256" key="3">
    <source>
        <dbReference type="ARBA" id="ARBA00022989"/>
    </source>
</evidence>
<keyword evidence="2 5" id="KW-0812">Transmembrane</keyword>
<dbReference type="InterPro" id="IPR050549">
    <property type="entry name" value="MFS_Trehalose_Transporter"/>
</dbReference>
<evidence type="ECO:0000256" key="1">
    <source>
        <dbReference type="ARBA" id="ARBA00004141"/>
    </source>
</evidence>
<proteinExistence type="predicted"/>
<dbReference type="STRING" id="278856.A0A212EJQ6"/>
<dbReference type="Proteomes" id="UP000007151">
    <property type="component" value="Unassembled WGS sequence"/>
</dbReference>